<dbReference type="Proteomes" id="UP001301140">
    <property type="component" value="Unassembled WGS sequence"/>
</dbReference>
<evidence type="ECO:0000313" key="2">
    <source>
        <dbReference type="EMBL" id="MDF1585496.1"/>
    </source>
</evidence>
<protein>
    <submittedName>
        <fullName evidence="2">Uncharacterized protein</fullName>
    </submittedName>
</protein>
<gene>
    <name evidence="2" type="ORF">PZ740_03740</name>
</gene>
<keyword evidence="3" id="KW-1185">Reference proteome</keyword>
<comment type="caution">
    <text evidence="2">The sequence shown here is derived from an EMBL/GenBank/DDBJ whole genome shotgun (WGS) entry which is preliminary data.</text>
</comment>
<name>A0AAP3XQA2_9PROT</name>
<feature type="transmembrane region" description="Helical" evidence="1">
    <location>
        <begin position="280"/>
        <end position="298"/>
    </location>
</feature>
<feature type="transmembrane region" description="Helical" evidence="1">
    <location>
        <begin position="370"/>
        <end position="390"/>
    </location>
</feature>
<dbReference type="GO" id="GO:0008237">
    <property type="term" value="F:metallopeptidase activity"/>
    <property type="evidence" value="ECO:0007669"/>
    <property type="project" value="InterPro"/>
</dbReference>
<reference evidence="2 3" key="1">
    <citation type="submission" date="2023-03" db="EMBL/GenBank/DDBJ databases">
        <title>YIM 152171 draft genome.</title>
        <authorList>
            <person name="Yang Z."/>
        </authorList>
    </citation>
    <scope>NUCLEOTIDE SEQUENCE [LARGE SCALE GENOMIC DNA]</scope>
    <source>
        <strain evidence="2 3">YIM 152171</strain>
    </source>
</reference>
<sequence>MPLPRAADIAAGEAAGSSRPLVEMGWVLAGLRRPGERAAVEAAREQAASLLRRLLPGFDWRLPVVTVEELPTEGCVDPVLFLDRADTEREARGWDFALLVTGADLKGYFRGFALAAPSRALSAAVLSTARLAPQSETGDEARRQILAHRVQALALHMLGHLNEMPHSGVQHSFMHDLEGPADLDGMNGFDDQELLWLAATLEAVADVRLEETGHRPRSRAAFYLRAALLNGRGLLDAVRRVRPWLLPLRLGGLTTAAMSALLVLLMTAEAWELGVGQPTASLLLVTLLALAFATASVLRRQRLILAHRGHGLTEQRVVSNVATVLIVAVGMATACALLFATALLLGFLLFDAALIERWTDSDVGPLPARARIAALASALAITIGALGASLEARTYLRHVTRVDEET</sequence>
<dbReference type="EMBL" id="JARGEQ010000024">
    <property type="protein sequence ID" value="MDF1585496.1"/>
    <property type="molecule type" value="Genomic_DNA"/>
</dbReference>
<dbReference type="InterPro" id="IPR024079">
    <property type="entry name" value="MetalloPept_cat_dom_sf"/>
</dbReference>
<keyword evidence="1" id="KW-0472">Membrane</keyword>
<proteinExistence type="predicted"/>
<organism evidence="2 3">
    <name type="scientific">Marinimicrococcus flavescens</name>
    <dbReference type="NCBI Taxonomy" id="3031815"/>
    <lineage>
        <taxon>Bacteria</taxon>
        <taxon>Pseudomonadati</taxon>
        <taxon>Pseudomonadota</taxon>
        <taxon>Alphaproteobacteria</taxon>
        <taxon>Geminicoccales</taxon>
        <taxon>Geminicoccaceae</taxon>
        <taxon>Marinimicrococcus</taxon>
    </lineage>
</organism>
<feature type="transmembrane region" description="Helical" evidence="1">
    <location>
        <begin position="248"/>
        <end position="268"/>
    </location>
</feature>
<dbReference type="Gene3D" id="3.40.390.10">
    <property type="entry name" value="Collagenase (Catalytic Domain)"/>
    <property type="match status" value="1"/>
</dbReference>
<keyword evidence="1" id="KW-0812">Transmembrane</keyword>
<evidence type="ECO:0000313" key="3">
    <source>
        <dbReference type="Proteomes" id="UP001301140"/>
    </source>
</evidence>
<feature type="transmembrane region" description="Helical" evidence="1">
    <location>
        <begin position="318"/>
        <end position="350"/>
    </location>
</feature>
<dbReference type="AlphaFoldDB" id="A0AAP3XQA2"/>
<evidence type="ECO:0000256" key="1">
    <source>
        <dbReference type="SAM" id="Phobius"/>
    </source>
</evidence>
<keyword evidence="1" id="KW-1133">Transmembrane helix</keyword>
<accession>A0AAP3XQA2</accession>